<keyword evidence="7 11" id="KW-0732">Signal</keyword>
<reference evidence="12" key="5">
    <citation type="submission" date="2025-09" db="UniProtKB">
        <authorList>
            <consortium name="Ensembl"/>
        </authorList>
    </citation>
    <scope>IDENTIFICATION</scope>
</reference>
<reference evidence="13" key="1">
    <citation type="journal article" date="2014" name="Science">
        <title>Nonhuman genetics. Genomic basis for the convergent evolution of electric organs.</title>
        <authorList>
            <person name="Gallant J.R."/>
            <person name="Traeger L.L."/>
            <person name="Volkening J.D."/>
            <person name="Moffett H."/>
            <person name="Chen P.H."/>
            <person name="Novina C.D."/>
            <person name="Phillips G.N.Jr."/>
            <person name="Anand R."/>
            <person name="Wells G.B."/>
            <person name="Pinch M."/>
            <person name="Guth R."/>
            <person name="Unguez G.A."/>
            <person name="Albert J.S."/>
            <person name="Zakon H.H."/>
            <person name="Samanta M.P."/>
            <person name="Sussman M.R."/>
        </authorList>
    </citation>
    <scope>NUCLEOTIDE SEQUENCE [LARGE SCALE GENOMIC DNA]</scope>
</reference>
<dbReference type="GeneTree" id="ENSGT00390000015020"/>
<evidence type="ECO:0000256" key="6">
    <source>
        <dbReference type="ARBA" id="ARBA00022702"/>
    </source>
</evidence>
<dbReference type="GO" id="GO:0043010">
    <property type="term" value="P:camera-type eye development"/>
    <property type="evidence" value="ECO:0007669"/>
    <property type="project" value="Ensembl"/>
</dbReference>
<dbReference type="Proteomes" id="UP000314983">
    <property type="component" value="Chromosome 22"/>
</dbReference>
<comment type="similarity">
    <text evidence="3 10">Belongs to the GnRH family.</text>
</comment>
<keyword evidence="9" id="KW-0873">Pyrrolidone carboxylic acid</keyword>
<proteinExistence type="inferred from homology"/>
<dbReference type="Ensembl" id="ENSEEET00000039563.2">
    <property type="protein sequence ID" value="ENSEEEP00000039113.2"/>
    <property type="gene ID" value="ENSEEEG00000018571.2"/>
</dbReference>
<dbReference type="AlphaFoldDB" id="A0A4W4GRH6"/>
<evidence type="ECO:0000256" key="4">
    <source>
        <dbReference type="ARBA" id="ARBA00022525"/>
    </source>
</evidence>
<dbReference type="GO" id="GO:0007420">
    <property type="term" value="P:brain development"/>
    <property type="evidence" value="ECO:0007669"/>
    <property type="project" value="Ensembl"/>
</dbReference>
<feature type="signal peptide" evidence="11">
    <location>
        <begin position="1"/>
        <end position="24"/>
    </location>
</feature>
<keyword evidence="6 10" id="KW-0372">Hormone</keyword>
<evidence type="ECO:0000256" key="5">
    <source>
        <dbReference type="ARBA" id="ARBA00022685"/>
    </source>
</evidence>
<keyword evidence="5" id="KW-0165">Cleavage on pair of basic residues</keyword>
<dbReference type="GO" id="GO:0031530">
    <property type="term" value="F:gonadotropin-releasing hormone receptor binding"/>
    <property type="evidence" value="ECO:0007669"/>
    <property type="project" value="TreeGrafter"/>
</dbReference>
<dbReference type="GeneID" id="113588029"/>
<dbReference type="InterPro" id="IPR002012">
    <property type="entry name" value="GnRH"/>
</dbReference>
<reference evidence="12" key="3">
    <citation type="submission" date="2020-05" db="EMBL/GenBank/DDBJ databases">
        <title>Electrophorus electricus (electric eel) genome, fEleEle1, primary haplotype.</title>
        <authorList>
            <person name="Myers G."/>
            <person name="Meyer A."/>
            <person name="Fedrigo O."/>
            <person name="Formenti G."/>
            <person name="Rhie A."/>
            <person name="Tracey A."/>
            <person name="Sims Y."/>
            <person name="Jarvis E.D."/>
        </authorList>
    </citation>
    <scope>NUCLEOTIDE SEQUENCE [LARGE SCALE GENOMIC DNA]</scope>
</reference>
<dbReference type="CTD" id="2797"/>
<protein>
    <recommendedName>
        <fullName evidence="10">Progonadoliberin</fullName>
    </recommendedName>
    <component>
        <recommendedName>
            <fullName evidence="10">Gonadoliberin</fullName>
        </recommendedName>
        <alternativeName>
            <fullName evidence="10">Gonadotropin-releasing hormone</fullName>
            <shortName evidence="10">GnRH</shortName>
        </alternativeName>
        <alternativeName>
            <fullName evidence="10">Luliberin</fullName>
        </alternativeName>
        <alternativeName>
            <fullName evidence="10">Luteinizing hormone-releasing hormone</fullName>
            <shortName evidence="10">LH-RH</shortName>
        </alternativeName>
    </component>
    <component>
        <recommendedName>
            <fullName evidence="10">GnRH-associated peptide</fullName>
        </recommendedName>
        <alternativeName>
            <fullName evidence="10">GnRH-associated peptide</fullName>
        </alternativeName>
    </component>
</protein>
<dbReference type="GO" id="GO:0005183">
    <property type="term" value="F:gonadotropin hormone-releasing hormone activity"/>
    <property type="evidence" value="ECO:0007669"/>
    <property type="project" value="TreeGrafter"/>
</dbReference>
<gene>
    <name evidence="12" type="primary">gnrh2</name>
</gene>
<dbReference type="PANTHER" id="PTHR10522:SF8">
    <property type="entry name" value="PROGONADOLIBERIN"/>
    <property type="match status" value="1"/>
</dbReference>
<dbReference type="InterPro" id="IPR019792">
    <property type="entry name" value="Gonadoliberin"/>
</dbReference>
<reference evidence="12" key="4">
    <citation type="submission" date="2025-08" db="UniProtKB">
        <authorList>
            <consortium name="Ensembl"/>
        </authorList>
    </citation>
    <scope>IDENTIFICATION</scope>
</reference>
<evidence type="ECO:0000256" key="10">
    <source>
        <dbReference type="RuleBase" id="RU000635"/>
    </source>
</evidence>
<dbReference type="KEGG" id="eee:113588029"/>
<evidence type="ECO:0000256" key="11">
    <source>
        <dbReference type="SAM" id="SignalP"/>
    </source>
</evidence>
<dbReference type="GO" id="GO:0005615">
    <property type="term" value="C:extracellular space"/>
    <property type="evidence" value="ECO:0007669"/>
    <property type="project" value="TreeGrafter"/>
</dbReference>
<evidence type="ECO:0000256" key="1">
    <source>
        <dbReference type="ARBA" id="ARBA00002800"/>
    </source>
</evidence>
<dbReference type="RefSeq" id="XP_026882847.2">
    <property type="nucleotide sequence ID" value="XM_027027046.2"/>
</dbReference>
<organism evidence="12 13">
    <name type="scientific">Electrophorus electricus</name>
    <name type="common">Electric eel</name>
    <name type="synonym">Gymnotus electricus</name>
    <dbReference type="NCBI Taxonomy" id="8005"/>
    <lineage>
        <taxon>Eukaryota</taxon>
        <taxon>Metazoa</taxon>
        <taxon>Chordata</taxon>
        <taxon>Craniata</taxon>
        <taxon>Vertebrata</taxon>
        <taxon>Euteleostomi</taxon>
        <taxon>Actinopterygii</taxon>
        <taxon>Neopterygii</taxon>
        <taxon>Teleostei</taxon>
        <taxon>Ostariophysi</taxon>
        <taxon>Gymnotiformes</taxon>
        <taxon>Gymnotoidei</taxon>
        <taxon>Gymnotidae</taxon>
        <taxon>Electrophorus</taxon>
    </lineage>
</organism>
<evidence type="ECO:0000256" key="7">
    <source>
        <dbReference type="ARBA" id="ARBA00022729"/>
    </source>
</evidence>
<keyword evidence="4" id="KW-0964">Secreted</keyword>
<dbReference type="GO" id="GO:0060259">
    <property type="term" value="P:regulation of feeding behavior"/>
    <property type="evidence" value="ECO:0007669"/>
    <property type="project" value="Ensembl"/>
</dbReference>
<dbReference type="PANTHER" id="PTHR10522">
    <property type="entry name" value="GONADOLIBERIN"/>
    <property type="match status" value="1"/>
</dbReference>
<comment type="subcellular location">
    <subcellularLocation>
        <location evidence="2 10">Secreted</location>
    </subcellularLocation>
</comment>
<evidence type="ECO:0000256" key="9">
    <source>
        <dbReference type="ARBA" id="ARBA00023283"/>
    </source>
</evidence>
<name>A0A4W4GRH6_ELEEL</name>
<evidence type="ECO:0000313" key="13">
    <source>
        <dbReference type="Proteomes" id="UP000314983"/>
    </source>
</evidence>
<evidence type="ECO:0000256" key="3">
    <source>
        <dbReference type="ARBA" id="ARBA00010968"/>
    </source>
</evidence>
<dbReference type="PROSITE" id="PS00473">
    <property type="entry name" value="GNRH"/>
    <property type="match status" value="1"/>
</dbReference>
<evidence type="ECO:0000256" key="8">
    <source>
        <dbReference type="ARBA" id="ARBA00022815"/>
    </source>
</evidence>
<reference evidence="13" key="2">
    <citation type="journal article" date="2017" name="Sci. Adv.">
        <title>A tail of two voltages: Proteomic comparison of the three electric organs of the electric eel.</title>
        <authorList>
            <person name="Traeger L.L."/>
            <person name="Sabat G."/>
            <person name="Barrett-Wilt G.A."/>
            <person name="Wells G.B."/>
            <person name="Sussman M.R."/>
        </authorList>
    </citation>
    <scope>NUCLEOTIDE SEQUENCE [LARGE SCALE GENOMIC DNA]</scope>
</reference>
<keyword evidence="13" id="KW-1185">Reference proteome</keyword>
<evidence type="ECO:0000256" key="2">
    <source>
        <dbReference type="ARBA" id="ARBA00004613"/>
    </source>
</evidence>
<sequence length="86" mass="9799">MVCVWKLLLITGLLLCLEVQLSLSQHWSHGWYPGGKREISAYSSREVSGEMRPCEAGECSYLRALRSSAPRTILLDAMAREFQKRK</sequence>
<evidence type="ECO:0000313" key="12">
    <source>
        <dbReference type="Ensembl" id="ENSEEEP00000039113.2"/>
    </source>
</evidence>
<dbReference type="Pfam" id="PF00446">
    <property type="entry name" value="GnRH"/>
    <property type="match status" value="1"/>
</dbReference>
<dbReference type="STRING" id="8005.ENSEEEP00000039113"/>
<comment type="function">
    <text evidence="1 10">Stimulates the secretion of gonadotropins.</text>
</comment>
<dbReference type="OMA" id="CAQHWSH"/>
<keyword evidence="8 10" id="KW-0027">Amidation</keyword>
<feature type="chain" id="PRO_5044234307" description="Progonadoliberin" evidence="11">
    <location>
        <begin position="25"/>
        <end position="86"/>
    </location>
</feature>
<accession>A0A4W4GRH6</accession>